<dbReference type="GO" id="GO:0022857">
    <property type="term" value="F:transmembrane transporter activity"/>
    <property type="evidence" value="ECO:0007669"/>
    <property type="project" value="InterPro"/>
</dbReference>
<dbReference type="GO" id="GO:0043190">
    <property type="term" value="C:ATP-binding cassette (ABC) transporter complex"/>
    <property type="evidence" value="ECO:0007669"/>
    <property type="project" value="InterPro"/>
</dbReference>
<evidence type="ECO:0000313" key="4">
    <source>
        <dbReference type="Proteomes" id="UP000044136"/>
    </source>
</evidence>
<dbReference type="Proteomes" id="UP000044136">
    <property type="component" value="Unassembled WGS sequence"/>
</dbReference>
<proteinExistence type="predicted"/>
<sequence length="309" mass="34298">MRQTKKLLAVILVSLTVLAGCSLPGLSSSSSDGIAITSMTTTESQIVSHMSRLMIEHYSDGEIEPVMINNLGSSTIQHNALLSGDAQVSGVRYTGTELTGVLNKDAESDPMVALEQTQEAFDKDFDMKFYDSYGFDNTYAFMVTRETAEKYNLETTSDLAEYTDEFAVGVDTSWFNRPGDGYPAFQKAYGFEFDNIRAMQISLVYEALSTGSLDLALGYTTDGRIPAYDLVVLEDDLQFFPPYDAAPFATHEIIEEYPVIDDALSRLTDTISTETMQNLNYRSDEEGIEPALVAEEFLEEHNYFEGKGE</sequence>
<dbReference type="CDD" id="cd13608">
    <property type="entry name" value="PBP2_OpuCC_like"/>
    <property type="match status" value="1"/>
</dbReference>
<keyword evidence="1" id="KW-0732">Signal</keyword>
<feature type="signal peptide" evidence="1">
    <location>
        <begin position="1"/>
        <end position="19"/>
    </location>
</feature>
<dbReference type="SUPFAM" id="SSF53850">
    <property type="entry name" value="Periplasmic binding protein-like II"/>
    <property type="match status" value="1"/>
</dbReference>
<evidence type="ECO:0000256" key="1">
    <source>
        <dbReference type="SAM" id="SignalP"/>
    </source>
</evidence>
<feature type="domain" description="ABC-type glycine betaine transport system substrate-binding" evidence="2">
    <location>
        <begin position="34"/>
        <end position="300"/>
    </location>
</feature>
<evidence type="ECO:0000259" key="2">
    <source>
        <dbReference type="Pfam" id="PF04069"/>
    </source>
</evidence>
<dbReference type="Gene3D" id="3.40.190.120">
    <property type="entry name" value="Osmoprotection protein (prox), domain 2"/>
    <property type="match status" value="1"/>
</dbReference>
<evidence type="ECO:0000313" key="3">
    <source>
        <dbReference type="EMBL" id="CEA03061.1"/>
    </source>
</evidence>
<name>A0A078ME78_9STAP</name>
<dbReference type="STRING" id="1461582.BN1048_01964"/>
<feature type="chain" id="PRO_5038762418" evidence="1">
    <location>
        <begin position="20"/>
        <end position="309"/>
    </location>
</feature>
<dbReference type="RefSeq" id="WP_035810703.1">
    <property type="nucleotide sequence ID" value="NZ_CCSE01000001.1"/>
</dbReference>
<protein>
    <submittedName>
        <fullName evidence="3">Glycine betaine/carnitine/choline-binding protein OpuCC</fullName>
    </submittedName>
</protein>
<reference evidence="3 4" key="1">
    <citation type="submission" date="2014-07" db="EMBL/GenBank/DDBJ databases">
        <authorList>
            <person name="Urmite Genomes Urmite Genomes"/>
        </authorList>
    </citation>
    <scope>NUCLEOTIDE SEQUENCE [LARGE SCALE GENOMIC DNA]</scope>
    <source>
        <strain evidence="3 4">13MG44_air</strain>
    </source>
</reference>
<dbReference type="InterPro" id="IPR007210">
    <property type="entry name" value="ABC_Gly_betaine_transp_sub-bd"/>
</dbReference>
<accession>A0A078ME78</accession>
<dbReference type="Gene3D" id="3.40.190.10">
    <property type="entry name" value="Periplasmic binding protein-like II"/>
    <property type="match status" value="1"/>
</dbReference>
<dbReference type="EMBL" id="CCSE01000001">
    <property type="protein sequence ID" value="CEA03061.1"/>
    <property type="molecule type" value="Genomic_DNA"/>
</dbReference>
<dbReference type="Pfam" id="PF04069">
    <property type="entry name" value="OpuAC"/>
    <property type="match status" value="1"/>
</dbReference>
<dbReference type="PROSITE" id="PS51257">
    <property type="entry name" value="PROKAR_LIPOPROTEIN"/>
    <property type="match status" value="1"/>
</dbReference>
<organism evidence="3 4">
    <name type="scientific">Jeotgalicoccus saudimassiliensis</name>
    <dbReference type="NCBI Taxonomy" id="1461582"/>
    <lineage>
        <taxon>Bacteria</taxon>
        <taxon>Bacillati</taxon>
        <taxon>Bacillota</taxon>
        <taxon>Bacilli</taxon>
        <taxon>Bacillales</taxon>
        <taxon>Staphylococcaceae</taxon>
        <taxon>Jeotgalicoccus</taxon>
    </lineage>
</organism>
<dbReference type="HOGENOM" id="CLU_038355_1_0_9"/>
<dbReference type="OrthoDB" id="9801163at2"/>
<dbReference type="eggNOG" id="COG1732">
    <property type="taxonomic scope" value="Bacteria"/>
</dbReference>
<gene>
    <name evidence="3" type="primary">opuCC</name>
    <name evidence="3" type="ORF">BN1048_01964</name>
</gene>
<keyword evidence="4" id="KW-1185">Reference proteome</keyword>
<dbReference type="AlphaFoldDB" id="A0A078ME78"/>